<keyword evidence="2" id="KW-1185">Reference proteome</keyword>
<proteinExistence type="predicted"/>
<gene>
    <name evidence="1" type="ORF">ACFPFX_04545</name>
</gene>
<comment type="caution">
    <text evidence="1">The sequence shown here is derived from an EMBL/GenBank/DDBJ whole genome shotgun (WGS) entry which is preliminary data.</text>
</comment>
<dbReference type="RefSeq" id="WP_344370379.1">
    <property type="nucleotide sequence ID" value="NZ_BAAASQ010000001.1"/>
</dbReference>
<dbReference type="EMBL" id="JBHSIZ010000005">
    <property type="protein sequence ID" value="MFC4955563.1"/>
    <property type="molecule type" value="Genomic_DNA"/>
</dbReference>
<organism evidence="1 2">
    <name type="scientific">Streptomyces mauvecolor</name>
    <dbReference type="NCBI Taxonomy" id="58345"/>
    <lineage>
        <taxon>Bacteria</taxon>
        <taxon>Bacillati</taxon>
        <taxon>Actinomycetota</taxon>
        <taxon>Actinomycetes</taxon>
        <taxon>Kitasatosporales</taxon>
        <taxon>Streptomycetaceae</taxon>
        <taxon>Streptomyces</taxon>
    </lineage>
</organism>
<dbReference type="Proteomes" id="UP001595834">
    <property type="component" value="Unassembled WGS sequence"/>
</dbReference>
<name>A0ABV9UFJ9_9ACTN</name>
<protein>
    <submittedName>
        <fullName evidence="1">Uncharacterized protein</fullName>
    </submittedName>
</protein>
<evidence type="ECO:0000313" key="1">
    <source>
        <dbReference type="EMBL" id="MFC4955563.1"/>
    </source>
</evidence>
<accession>A0ABV9UFJ9</accession>
<evidence type="ECO:0000313" key="2">
    <source>
        <dbReference type="Proteomes" id="UP001595834"/>
    </source>
</evidence>
<reference evidence="2" key="1">
    <citation type="journal article" date="2019" name="Int. J. Syst. Evol. Microbiol.">
        <title>The Global Catalogue of Microorganisms (GCM) 10K type strain sequencing project: providing services to taxonomists for standard genome sequencing and annotation.</title>
        <authorList>
            <consortium name="The Broad Institute Genomics Platform"/>
            <consortium name="The Broad Institute Genome Sequencing Center for Infectious Disease"/>
            <person name="Wu L."/>
            <person name="Ma J."/>
        </authorList>
    </citation>
    <scope>NUCLEOTIDE SEQUENCE [LARGE SCALE GENOMIC DNA]</scope>
    <source>
        <strain evidence="2">CCM 7224</strain>
    </source>
</reference>
<sequence>MRPERFRRFCLDTLPQHGPDITAAEVWEGDGAPPFGIVITFANGSRLWATITGVLAPGTKVDDADMPVTGTAPEPVTLPALSIDGQTSPALAEAYLAAVLTQTGNNEISHVYGYQQRVNQAATYPGIGIGFHNGARIYMPITHTARPGQNLGREPYRLQKDF</sequence>